<dbReference type="SUPFAM" id="SSF88723">
    <property type="entry name" value="PIN domain-like"/>
    <property type="match status" value="1"/>
</dbReference>
<dbReference type="Pfam" id="PF11848">
    <property type="entry name" value="DUF3368"/>
    <property type="match status" value="1"/>
</dbReference>
<evidence type="ECO:0000313" key="1">
    <source>
        <dbReference type="EMBL" id="SDZ23359.1"/>
    </source>
</evidence>
<dbReference type="PANTHER" id="PTHR39550">
    <property type="entry name" value="SLL0658 PROTEIN"/>
    <property type="match status" value="1"/>
</dbReference>
<gene>
    <name evidence="1" type="ORF">SAMN05444412_10837</name>
</gene>
<sequence length="168" mass="19328">MIVAVTDACIFIDLIELDIVTDFFQSGMELHTTVAVLNELYQEQKLILEAYQSVNKLYVHNLREEDFLEMEDIPFPRGLSQEDRSVIYLAKKLGGAIVLSSDKLVREFAGSLQLPYHGVFWILDQLVELGLLSKAKSIEILDQMPKVNSLYHGELMKKEIEKRIQRWG</sequence>
<keyword evidence="2" id="KW-1185">Reference proteome</keyword>
<name>A0A1H3REI8_9BACT</name>
<dbReference type="InterPro" id="IPR021799">
    <property type="entry name" value="PIN-like_prokaryotic"/>
</dbReference>
<comment type="caution">
    <text evidence="1">The sequence shown here is derived from an EMBL/GenBank/DDBJ whole genome shotgun (WGS) entry which is preliminary data.</text>
</comment>
<organism evidence="1 2">
    <name type="scientific">Rhodonellum ikkaensis</name>
    <dbReference type="NCBI Taxonomy" id="336829"/>
    <lineage>
        <taxon>Bacteria</taxon>
        <taxon>Pseudomonadati</taxon>
        <taxon>Bacteroidota</taxon>
        <taxon>Cytophagia</taxon>
        <taxon>Cytophagales</taxon>
        <taxon>Cytophagaceae</taxon>
        <taxon>Rhodonellum</taxon>
    </lineage>
</organism>
<proteinExistence type="predicted"/>
<dbReference type="Gene3D" id="3.40.50.1010">
    <property type="entry name" value="5'-nuclease"/>
    <property type="match status" value="1"/>
</dbReference>
<protein>
    <submittedName>
        <fullName evidence="1">Predicted nucleic acid-binding protein, contains PIN domain</fullName>
    </submittedName>
</protein>
<dbReference type="RefSeq" id="WP_019598258.1">
    <property type="nucleotide sequence ID" value="NZ_FNQC01000008.1"/>
</dbReference>
<accession>A0A1H3REI8</accession>
<reference evidence="1 2" key="1">
    <citation type="submission" date="2016-10" db="EMBL/GenBank/DDBJ databases">
        <authorList>
            <person name="Varghese N."/>
            <person name="Submissions S."/>
        </authorList>
    </citation>
    <scope>NUCLEOTIDE SEQUENCE [LARGE SCALE GENOMIC DNA]</scope>
    <source>
        <strain evidence="1 2">DSM 17997</strain>
    </source>
</reference>
<evidence type="ECO:0000313" key="2">
    <source>
        <dbReference type="Proteomes" id="UP000199663"/>
    </source>
</evidence>
<dbReference type="InterPro" id="IPR029060">
    <property type="entry name" value="PIN-like_dom_sf"/>
</dbReference>
<dbReference type="PANTHER" id="PTHR39550:SF1">
    <property type="entry name" value="SLL0658 PROTEIN"/>
    <property type="match status" value="1"/>
</dbReference>
<dbReference type="Proteomes" id="UP000199663">
    <property type="component" value="Unassembled WGS sequence"/>
</dbReference>
<dbReference type="EMBL" id="FNQC01000008">
    <property type="protein sequence ID" value="SDZ23359.1"/>
    <property type="molecule type" value="Genomic_DNA"/>
</dbReference>